<dbReference type="PANTHER" id="PTHR43233">
    <property type="entry name" value="FAMILY N-ACETYLTRANSFERASE, PUTATIVE (AFU_ORTHOLOGUE AFUA_6G03350)-RELATED"/>
    <property type="match status" value="1"/>
</dbReference>
<feature type="domain" description="N-acetyltransferase" evidence="1">
    <location>
        <begin position="7"/>
        <end position="145"/>
    </location>
</feature>
<dbReference type="PROSITE" id="PS51186">
    <property type="entry name" value="GNAT"/>
    <property type="match status" value="1"/>
</dbReference>
<dbReference type="RefSeq" id="WP_079637754.1">
    <property type="nucleotide sequence ID" value="NZ_FUYP01000005.1"/>
</dbReference>
<dbReference type="CDD" id="cd04301">
    <property type="entry name" value="NAT_SF"/>
    <property type="match status" value="1"/>
</dbReference>
<dbReference type="SUPFAM" id="SSF55729">
    <property type="entry name" value="Acyl-CoA N-acyltransferases (Nat)"/>
    <property type="match status" value="1"/>
</dbReference>
<evidence type="ECO:0000313" key="2">
    <source>
        <dbReference type="EMBL" id="SKB42386.1"/>
    </source>
</evidence>
<dbReference type="OrthoDB" id="9797456at2"/>
<dbReference type="InterPro" id="IPR016181">
    <property type="entry name" value="Acyl_CoA_acyltransferase"/>
</dbReference>
<gene>
    <name evidence="2" type="ORF">SAMN06295937_1005163</name>
</gene>
<sequence>MTDSWHLSFEAADMQVDAIHAFLAQSYWAENISRATVERAIAGSLCVGAFAPAGGQIGFARVITDRATFAYLADVYVLETHRGRGLAAHMVTALHDHPELQGLRRWMLSTRDAHSLYSSLGWTALEDSKPFMQRHFPDVYKRADR</sequence>
<accession>A0A1T5B584</accession>
<reference evidence="3" key="1">
    <citation type="submission" date="2017-02" db="EMBL/GenBank/DDBJ databases">
        <authorList>
            <person name="Varghese N."/>
            <person name="Submissions S."/>
        </authorList>
    </citation>
    <scope>NUCLEOTIDE SEQUENCE [LARGE SCALE GENOMIC DNA]</scope>
    <source>
        <strain evidence="3">R11H</strain>
    </source>
</reference>
<dbReference type="InterPro" id="IPR000182">
    <property type="entry name" value="GNAT_dom"/>
</dbReference>
<dbReference type="Pfam" id="PF13508">
    <property type="entry name" value="Acetyltransf_7"/>
    <property type="match status" value="1"/>
</dbReference>
<dbReference type="Gene3D" id="3.40.630.30">
    <property type="match status" value="1"/>
</dbReference>
<protein>
    <submittedName>
        <fullName evidence="2">Acetyltransferase (GNAT) family protein</fullName>
    </submittedName>
</protein>
<dbReference type="EMBL" id="FUYP01000005">
    <property type="protein sequence ID" value="SKB42386.1"/>
    <property type="molecule type" value="Genomic_DNA"/>
</dbReference>
<dbReference type="Proteomes" id="UP000190044">
    <property type="component" value="Unassembled WGS sequence"/>
</dbReference>
<dbReference type="InterPro" id="IPR053144">
    <property type="entry name" value="Acetyltransferase_Butenolide"/>
</dbReference>
<name>A0A1T5B584_9SPHN</name>
<keyword evidence="2" id="KW-0808">Transferase</keyword>
<dbReference type="AlphaFoldDB" id="A0A1T5B584"/>
<proteinExistence type="predicted"/>
<keyword evidence="3" id="KW-1185">Reference proteome</keyword>
<organism evidence="2 3">
    <name type="scientific">Sphingopyxis flava</name>
    <dbReference type="NCBI Taxonomy" id="1507287"/>
    <lineage>
        <taxon>Bacteria</taxon>
        <taxon>Pseudomonadati</taxon>
        <taxon>Pseudomonadota</taxon>
        <taxon>Alphaproteobacteria</taxon>
        <taxon>Sphingomonadales</taxon>
        <taxon>Sphingomonadaceae</taxon>
        <taxon>Sphingopyxis</taxon>
    </lineage>
</organism>
<dbReference type="PANTHER" id="PTHR43233:SF1">
    <property type="entry name" value="FAMILY N-ACETYLTRANSFERASE, PUTATIVE (AFU_ORTHOLOGUE AFUA_6G03350)-RELATED"/>
    <property type="match status" value="1"/>
</dbReference>
<evidence type="ECO:0000259" key="1">
    <source>
        <dbReference type="PROSITE" id="PS51186"/>
    </source>
</evidence>
<dbReference type="GO" id="GO:0016747">
    <property type="term" value="F:acyltransferase activity, transferring groups other than amino-acyl groups"/>
    <property type="evidence" value="ECO:0007669"/>
    <property type="project" value="InterPro"/>
</dbReference>
<evidence type="ECO:0000313" key="3">
    <source>
        <dbReference type="Proteomes" id="UP000190044"/>
    </source>
</evidence>